<dbReference type="PROSITE" id="PS51042">
    <property type="entry name" value="CUT"/>
    <property type="match status" value="2"/>
</dbReference>
<dbReference type="FunFam" id="1.10.260.40:FF:000003">
    <property type="entry name" value="DNA-binding protein SATB"/>
    <property type="match status" value="2"/>
</dbReference>
<dbReference type="Pfam" id="PF16534">
    <property type="entry name" value="ULD"/>
    <property type="match status" value="1"/>
</dbReference>
<evidence type="ECO:0000256" key="1">
    <source>
        <dbReference type="ARBA" id="ARBA00004123"/>
    </source>
</evidence>
<feature type="compositionally biased region" description="Pro residues" evidence="18">
    <location>
        <begin position="331"/>
        <end position="341"/>
    </location>
</feature>
<dbReference type="GO" id="GO:0000978">
    <property type="term" value="F:RNA polymerase II cis-regulatory region sequence-specific DNA binding"/>
    <property type="evidence" value="ECO:0007669"/>
    <property type="project" value="TreeGrafter"/>
</dbReference>
<evidence type="ECO:0000256" key="5">
    <source>
        <dbReference type="ARBA" id="ARBA00022499"/>
    </source>
</evidence>
<dbReference type="PROSITE" id="PS51982">
    <property type="entry name" value="CMP"/>
    <property type="match status" value="1"/>
</dbReference>
<keyword evidence="6" id="KW-0597">Phosphoprotein</keyword>
<feature type="region of interest" description="Disordered" evidence="18">
    <location>
        <begin position="687"/>
        <end position="726"/>
    </location>
</feature>
<dbReference type="InterPro" id="IPR038224">
    <property type="entry name" value="SATB_ULD_sf"/>
</dbReference>
<dbReference type="Gene3D" id="1.10.260.40">
    <property type="entry name" value="lambda repressor-like DNA-binding domains"/>
    <property type="match status" value="2"/>
</dbReference>
<evidence type="ECO:0000259" key="21">
    <source>
        <dbReference type="PROSITE" id="PS51982"/>
    </source>
</evidence>
<evidence type="ECO:0000256" key="14">
    <source>
        <dbReference type="ARBA" id="ARBA00023242"/>
    </source>
</evidence>
<dbReference type="InterPro" id="IPR039673">
    <property type="entry name" value="SATB1/SATB2"/>
</dbReference>
<keyword evidence="10 17" id="KW-0805">Transcription regulation</keyword>
<dbReference type="PANTHER" id="PTHR15116">
    <property type="entry name" value="DNA-BINDING PROTEIN SATB FAMILY MEMBER"/>
    <property type="match status" value="1"/>
</dbReference>
<dbReference type="CDD" id="cd00086">
    <property type="entry name" value="homeodomain"/>
    <property type="match status" value="1"/>
</dbReference>
<evidence type="ECO:0000313" key="23">
    <source>
        <dbReference type="Ensembl" id="ENSSORP00005031954.1"/>
    </source>
</evidence>
<keyword evidence="11 15" id="KW-0238">DNA-binding</keyword>
<feature type="compositionally biased region" description="Acidic residues" evidence="18">
    <location>
        <begin position="812"/>
        <end position="822"/>
    </location>
</feature>
<dbReference type="SMART" id="SM01109">
    <property type="entry name" value="CUT"/>
    <property type="match status" value="2"/>
</dbReference>
<dbReference type="InterPro" id="IPR010982">
    <property type="entry name" value="Lambda_DNA-bd_dom_sf"/>
</dbReference>
<keyword evidence="8" id="KW-0832">Ubl conjugation</keyword>
<keyword evidence="13 17" id="KW-0804">Transcription</keyword>
<evidence type="ECO:0000256" key="9">
    <source>
        <dbReference type="ARBA" id="ARBA00022853"/>
    </source>
</evidence>
<dbReference type="GO" id="GO:0000981">
    <property type="term" value="F:DNA-binding transcription factor activity, RNA polymerase II-specific"/>
    <property type="evidence" value="ECO:0007669"/>
    <property type="project" value="TreeGrafter"/>
</dbReference>
<dbReference type="SUPFAM" id="SSF46689">
    <property type="entry name" value="Homeodomain-like"/>
    <property type="match status" value="1"/>
</dbReference>
<dbReference type="GO" id="GO:0006338">
    <property type="term" value="P:chromatin remodeling"/>
    <property type="evidence" value="ECO:0007669"/>
    <property type="project" value="InterPro"/>
</dbReference>
<evidence type="ECO:0000259" key="22">
    <source>
        <dbReference type="PROSITE" id="PS51983"/>
    </source>
</evidence>
<evidence type="ECO:0000256" key="7">
    <source>
        <dbReference type="ARBA" id="ARBA00022737"/>
    </source>
</evidence>
<feature type="DNA-binding region" description="Homeobox" evidence="15">
    <location>
        <begin position="722"/>
        <end position="782"/>
    </location>
</feature>
<feature type="region of interest" description="Disordered" evidence="18">
    <location>
        <begin position="1"/>
        <end position="54"/>
    </location>
</feature>
<dbReference type="Gene3D" id="1.10.260.70">
    <property type="entry name" value="SATB, CULT domain"/>
    <property type="match status" value="1"/>
</dbReference>
<gene>
    <name evidence="23" type="primary">satb2</name>
</gene>
<dbReference type="RefSeq" id="XP_029980989.1">
    <property type="nucleotide sequence ID" value="XM_030125129.1"/>
</dbReference>
<evidence type="ECO:0000259" key="19">
    <source>
        <dbReference type="PROSITE" id="PS50071"/>
    </source>
</evidence>
<dbReference type="Gene3D" id="1.10.10.60">
    <property type="entry name" value="Homeodomain-like"/>
    <property type="match status" value="1"/>
</dbReference>
<keyword evidence="9" id="KW-0156">Chromatin regulator</keyword>
<feature type="domain" description="CUT" evidence="20">
    <location>
        <begin position="410"/>
        <end position="497"/>
    </location>
</feature>
<reference evidence="23" key="3">
    <citation type="submission" date="2025-09" db="UniProtKB">
        <authorList>
            <consortium name="Ensembl"/>
        </authorList>
    </citation>
    <scope>IDENTIFICATION</scope>
</reference>
<evidence type="ECO:0000256" key="17">
    <source>
        <dbReference type="RuleBase" id="RU361129"/>
    </source>
</evidence>
<dbReference type="InterPro" id="IPR038216">
    <property type="entry name" value="SATB_CUTL_sf"/>
</dbReference>
<protein>
    <recommendedName>
        <fullName evidence="17">DNA-binding protein SATB</fullName>
    </recommendedName>
    <alternativeName>
        <fullName evidence="17">Special AT-rich sequence-binding protein</fullName>
    </alternativeName>
</protein>
<feature type="compositionally biased region" description="Pro residues" evidence="18">
    <location>
        <begin position="300"/>
        <end position="317"/>
    </location>
</feature>
<dbReference type="Pfam" id="PF16557">
    <property type="entry name" value="CUTL"/>
    <property type="match status" value="1"/>
</dbReference>
<dbReference type="PANTHER" id="PTHR15116:SF15">
    <property type="entry name" value="DNA-BINDING PROTEIN SATB2"/>
    <property type="match status" value="1"/>
</dbReference>
<dbReference type="GeneID" id="115412557"/>
<dbReference type="PROSITE" id="PS51983">
    <property type="entry name" value="CUTL"/>
    <property type="match status" value="1"/>
</dbReference>
<evidence type="ECO:0000256" key="12">
    <source>
        <dbReference type="ARBA" id="ARBA00023155"/>
    </source>
</evidence>
<evidence type="ECO:0000256" key="13">
    <source>
        <dbReference type="ARBA" id="ARBA00023163"/>
    </source>
</evidence>
<organism evidence="23 24">
    <name type="scientific">Sphaeramia orbicularis</name>
    <name type="common">orbiculate cardinalfish</name>
    <dbReference type="NCBI Taxonomy" id="375764"/>
    <lineage>
        <taxon>Eukaryota</taxon>
        <taxon>Metazoa</taxon>
        <taxon>Chordata</taxon>
        <taxon>Craniata</taxon>
        <taxon>Vertebrata</taxon>
        <taxon>Euteleostomi</taxon>
        <taxon>Actinopterygii</taxon>
        <taxon>Neopterygii</taxon>
        <taxon>Teleostei</taxon>
        <taxon>Neoteleostei</taxon>
        <taxon>Acanthomorphata</taxon>
        <taxon>Gobiaria</taxon>
        <taxon>Kurtiformes</taxon>
        <taxon>Apogonoidei</taxon>
        <taxon>Apogonidae</taxon>
        <taxon>Apogoninae</taxon>
        <taxon>Sphaeramia</taxon>
    </lineage>
</organism>
<sequence length="933" mass="101831">MDRGGESPITQDSPERPGSSPDLSCLPPPGKKGRLELNGSPTGPRIRHNGAPQRPLGGLMIPVFCVVEQADGGIQTDGCEGRDEHAEFVLVRKDILFSQLVETALLALGYSHSSAAQAHGIIKVGRWNPLPIHFLTDAPEATVADMLMEVYHMVTLRIQLQSFSKLEDLPCEQWNHATVRNALKELLKEMNQSTLAKECPLSQSMISSIVNSSYYANVSVAKCQEFGRWYKKYKKMKVDYLEKMWSGRDAADIKIERDNIADFCVLGQRPPPHLAGLAQLGHLGPGSPLLKAGSGDPQTPTQPPQQPPPPQQQPSPHGPLHHSTPLRTGQVPPPPPPPPAALQPLLGPGGILSPQLSPQLVRQQLAMAHLINQQLAVSRLLAHQHPQAINQQFLNHPPIPRGSSKVGGDHPGSNPSAAEVSSDIYQQVRDELKRASVSQAVFARVAFNRTQGLLSEILRKEEDPRTASQSLLVNLKAMQNFLNLPESERDRIYQEERERTINPSVGLPASNSSSPAAPRLSQKVWERNLDDQITSDTWASIWKNKTKISNSPKQSGLAPDLPIKLESLVNITSGIYDEIQQEMKRAKVSQALFAKVAANKSQGWLCELLRWKENPSPENRTLWENLCTIRRFLTLPQPDRDLAYEEESRHQHTERLHTVLHLPQDPQALHRPPPAPVKEHRLSPMREEPLPVPANEAGSQTVGTGPAGCPPGSVGGSGSSKKPRSRTKISLEALGILQSFIQDVGLYPDQEAIHTLSAQLDLPKHTIIKFFQNQRYHVKHHGRLKELGEGAAASGGVDVSEYREEELLSGSEDPESSEDGAEEIYQSTEGSGGSSGGLNQPPASASSNSSQSSSGCSVAQEEGKDKGHIRPGGSLSPGSSSSSPREQADSESCMGPILQTSTRPHPQSAVSEQTRYPQLSPCQIRTRPDPLNT</sequence>
<keyword evidence="5" id="KW-1017">Isopeptide bond</keyword>
<feature type="compositionally biased region" description="Low complexity" evidence="18">
    <location>
        <begin position="508"/>
        <end position="518"/>
    </location>
</feature>
<dbReference type="SMART" id="SM00389">
    <property type="entry name" value="HOX"/>
    <property type="match status" value="1"/>
</dbReference>
<feature type="domain" description="CUTL" evidence="22">
    <location>
        <begin position="165"/>
        <end position="238"/>
    </location>
</feature>
<feature type="region of interest" description="Disordered" evidence="18">
    <location>
        <begin position="787"/>
        <end position="933"/>
    </location>
</feature>
<name>A0A673ARL1_9TELE</name>
<keyword evidence="3" id="KW-0160">Chromosomal rearrangement</keyword>
<evidence type="ECO:0000256" key="3">
    <source>
        <dbReference type="ARBA" id="ARBA00022447"/>
    </source>
</evidence>
<dbReference type="CTD" id="23314"/>
<evidence type="ECO:0000256" key="10">
    <source>
        <dbReference type="ARBA" id="ARBA00023015"/>
    </source>
</evidence>
<evidence type="ECO:0000256" key="11">
    <source>
        <dbReference type="ARBA" id="ARBA00023125"/>
    </source>
</evidence>
<dbReference type="InterPro" id="IPR009057">
    <property type="entry name" value="Homeodomain-like_sf"/>
</dbReference>
<dbReference type="CDD" id="cd11585">
    <property type="entry name" value="SATB1_N"/>
    <property type="match status" value="1"/>
</dbReference>
<evidence type="ECO:0000256" key="2">
    <source>
        <dbReference type="ARBA" id="ARBA00008190"/>
    </source>
</evidence>
<keyword evidence="24" id="KW-1185">Reference proteome</keyword>
<dbReference type="GO" id="GO:0031981">
    <property type="term" value="C:nuclear lumen"/>
    <property type="evidence" value="ECO:0007669"/>
    <property type="project" value="UniProtKB-ARBA"/>
</dbReference>
<feature type="domain" description="CMP" evidence="21">
    <location>
        <begin position="58"/>
        <end position="162"/>
    </location>
</feature>
<evidence type="ECO:0000313" key="24">
    <source>
        <dbReference type="Proteomes" id="UP000472271"/>
    </source>
</evidence>
<feature type="region of interest" description="Disordered" evidence="18">
    <location>
        <begin position="393"/>
        <end position="420"/>
    </location>
</feature>
<feature type="compositionally biased region" description="Low complexity" evidence="18">
    <location>
        <begin position="276"/>
        <end position="286"/>
    </location>
</feature>
<dbReference type="InParanoid" id="A0A673ARL1"/>
<reference evidence="23" key="2">
    <citation type="submission" date="2025-08" db="UniProtKB">
        <authorList>
            <consortium name="Ensembl"/>
        </authorList>
    </citation>
    <scope>IDENTIFICATION</scope>
</reference>
<evidence type="ECO:0000256" key="8">
    <source>
        <dbReference type="ARBA" id="ARBA00022843"/>
    </source>
</evidence>
<dbReference type="PROSITE" id="PS50071">
    <property type="entry name" value="HOMEOBOX_2"/>
    <property type="match status" value="1"/>
</dbReference>
<accession>A0A673ARL1</accession>
<feature type="domain" description="Homeobox" evidence="19">
    <location>
        <begin position="720"/>
        <end position="781"/>
    </location>
</feature>
<feature type="domain" description="CUT" evidence="20">
    <location>
        <begin position="561"/>
        <end position="648"/>
    </location>
</feature>
<evidence type="ECO:0000256" key="6">
    <source>
        <dbReference type="ARBA" id="ARBA00022553"/>
    </source>
</evidence>
<keyword evidence="4" id="KW-0678">Repressor</keyword>
<dbReference type="InterPro" id="IPR032392">
    <property type="entry name" value="ULD"/>
</dbReference>
<dbReference type="FunFam" id="1.10.10.60:FF:000070">
    <property type="entry name" value="DNA-binding protein SATB"/>
    <property type="match status" value="1"/>
</dbReference>
<reference evidence="23" key="1">
    <citation type="submission" date="2019-06" db="EMBL/GenBank/DDBJ databases">
        <authorList>
            <consortium name="Wellcome Sanger Institute Data Sharing"/>
        </authorList>
    </citation>
    <scope>NUCLEOTIDE SEQUENCE [LARGE SCALE GENOMIC DNA]</scope>
</reference>
<feature type="compositionally biased region" description="Polar residues" evidence="18">
    <location>
        <begin position="898"/>
        <end position="923"/>
    </location>
</feature>
<evidence type="ECO:0000259" key="20">
    <source>
        <dbReference type="PROSITE" id="PS51042"/>
    </source>
</evidence>
<dbReference type="FunFam" id="1.10.260.70:FF:000001">
    <property type="entry name" value="DNA-binding protein SATB"/>
    <property type="match status" value="1"/>
</dbReference>
<proteinExistence type="inferred from homology"/>
<feature type="region of interest" description="Disordered" evidence="18">
    <location>
        <begin position="276"/>
        <end position="350"/>
    </location>
</feature>
<comment type="similarity">
    <text evidence="2 17">Belongs to the CUT homeobox family.</text>
</comment>
<dbReference type="Gene3D" id="3.10.20.710">
    <property type="entry name" value="SATB, ubiquitin-like oligomerisation domain"/>
    <property type="match status" value="1"/>
</dbReference>
<feature type="region of interest" description="Disordered" evidence="18">
    <location>
        <begin position="499"/>
        <end position="520"/>
    </location>
</feature>
<dbReference type="Proteomes" id="UP000472271">
    <property type="component" value="Chromosome 21"/>
</dbReference>
<dbReference type="FunFam" id="3.10.20.710:FF:000001">
    <property type="entry name" value="DNA-binding protein SATB"/>
    <property type="match status" value="1"/>
</dbReference>
<dbReference type="InterPro" id="IPR003350">
    <property type="entry name" value="CUT_dom"/>
</dbReference>
<dbReference type="AlphaFoldDB" id="A0A673ARL1"/>
<dbReference type="Pfam" id="PF02376">
    <property type="entry name" value="CUT"/>
    <property type="match status" value="2"/>
</dbReference>
<keyword evidence="7" id="KW-0677">Repeat</keyword>
<keyword evidence="12 15" id="KW-0371">Homeobox</keyword>
<comment type="subcellular location">
    <subcellularLocation>
        <location evidence="1 15 16">Nucleus</location>
    </subcellularLocation>
</comment>
<dbReference type="Pfam" id="PF00046">
    <property type="entry name" value="Homeodomain"/>
    <property type="match status" value="1"/>
</dbReference>
<evidence type="ECO:0000256" key="18">
    <source>
        <dbReference type="SAM" id="MobiDB-lite"/>
    </source>
</evidence>
<dbReference type="SUPFAM" id="SSF47413">
    <property type="entry name" value="lambda repressor-like DNA-binding domains"/>
    <property type="match status" value="2"/>
</dbReference>
<feature type="compositionally biased region" description="Low complexity" evidence="18">
    <location>
        <begin position="871"/>
        <end position="884"/>
    </location>
</feature>
<dbReference type="InterPro" id="IPR001356">
    <property type="entry name" value="HD"/>
</dbReference>
<dbReference type="Ensembl" id="ENSSORT00005032839.1">
    <property type="protein sequence ID" value="ENSSORP00005031954.1"/>
    <property type="gene ID" value="ENSSORG00005015184.1"/>
</dbReference>
<keyword evidence="14 15" id="KW-0539">Nucleus</keyword>
<evidence type="ECO:0000256" key="4">
    <source>
        <dbReference type="ARBA" id="ARBA00022491"/>
    </source>
</evidence>
<feature type="compositionally biased region" description="Low complexity" evidence="18">
    <location>
        <begin position="837"/>
        <end position="854"/>
    </location>
</feature>
<evidence type="ECO:0000256" key="16">
    <source>
        <dbReference type="RuleBase" id="RU000682"/>
    </source>
</evidence>
<evidence type="ECO:0000256" key="15">
    <source>
        <dbReference type="PROSITE-ProRule" id="PRU00108"/>
    </source>
</evidence>
<dbReference type="InterPro" id="IPR032355">
    <property type="entry name" value="CUTL"/>
</dbReference>